<keyword evidence="1 4" id="KW-0808">Transferase</keyword>
<evidence type="ECO:0000313" key="4">
    <source>
        <dbReference type="EMBL" id="OJD76046.1"/>
    </source>
</evidence>
<gene>
    <name evidence="4" type="ORF">BAU28_16560</name>
</gene>
<dbReference type="Pfam" id="PF00583">
    <property type="entry name" value="Acetyltransf_1"/>
    <property type="match status" value="1"/>
</dbReference>
<dbReference type="InterPro" id="IPR045039">
    <property type="entry name" value="NSI-like"/>
</dbReference>
<proteinExistence type="predicted"/>
<sequence length="139" mass="15961">MEIKIHTNLDNVDWTQMKGVYHSVGWRKHDEDKIKQVFTASNILAIAYNENKIIGFGRAMSDGIFNAAIYDVVIHKDYHSKGIGKQIMNSLLDQLKEISCIHLVSTTGNEEFYRRSGFRDMKTAMAKYLNPSLAEEYLD</sequence>
<dbReference type="GO" id="GO:0008080">
    <property type="term" value="F:N-acetyltransferase activity"/>
    <property type="evidence" value="ECO:0007669"/>
    <property type="project" value="InterPro"/>
</dbReference>
<dbReference type="InterPro" id="IPR016181">
    <property type="entry name" value="Acyl_CoA_acyltransferase"/>
</dbReference>
<evidence type="ECO:0000313" key="5">
    <source>
        <dbReference type="Proteomes" id="UP000182788"/>
    </source>
</evidence>
<comment type="caution">
    <text evidence="4">The sequence shown here is derived from an EMBL/GenBank/DDBJ whole genome shotgun (WGS) entry which is preliminary data.</text>
</comment>
<evidence type="ECO:0000256" key="1">
    <source>
        <dbReference type="ARBA" id="ARBA00022679"/>
    </source>
</evidence>
<accession>A0A1J9UBL6</accession>
<name>A0A1J9UBL6_9BACI</name>
<dbReference type="PROSITE" id="PS51186">
    <property type="entry name" value="GNAT"/>
    <property type="match status" value="1"/>
</dbReference>
<dbReference type="PANTHER" id="PTHR43626:SF4">
    <property type="entry name" value="GCN5-RELATED N-ACETYLTRANSFERASE 2, CHLOROPLASTIC"/>
    <property type="match status" value="1"/>
</dbReference>
<evidence type="ECO:0000259" key="3">
    <source>
        <dbReference type="PROSITE" id="PS51186"/>
    </source>
</evidence>
<dbReference type="Proteomes" id="UP000182788">
    <property type="component" value="Unassembled WGS sequence"/>
</dbReference>
<dbReference type="PANTHER" id="PTHR43626">
    <property type="entry name" value="ACYL-COA N-ACYLTRANSFERASE"/>
    <property type="match status" value="1"/>
</dbReference>
<feature type="domain" description="N-acetyltransferase" evidence="3">
    <location>
        <begin position="1"/>
        <end position="139"/>
    </location>
</feature>
<dbReference type="RefSeq" id="WP_071719833.1">
    <property type="nucleotide sequence ID" value="NZ_CBCSHB010000034.1"/>
</dbReference>
<dbReference type="EMBL" id="MAOI01000092">
    <property type="protein sequence ID" value="OJD76046.1"/>
    <property type="molecule type" value="Genomic_DNA"/>
</dbReference>
<dbReference type="AlphaFoldDB" id="A0A1J9UBL6"/>
<reference evidence="4 5" key="1">
    <citation type="submission" date="2016-06" db="EMBL/GenBank/DDBJ databases">
        <title>First insights into the genetic diversity and population structure of in the Bacillus cereus group bacteria from diverse marine environments.</title>
        <authorList>
            <person name="Liu Y."/>
            <person name="Lai Q."/>
            <person name="Shao Z."/>
        </authorList>
    </citation>
    <scope>NUCLEOTIDE SEQUENCE [LARGE SCALE GENOMIC DNA]</scope>
    <source>
        <strain evidence="4 5">NH24A2</strain>
    </source>
</reference>
<dbReference type="GO" id="GO:0005737">
    <property type="term" value="C:cytoplasm"/>
    <property type="evidence" value="ECO:0007669"/>
    <property type="project" value="TreeGrafter"/>
</dbReference>
<dbReference type="SUPFAM" id="SSF55729">
    <property type="entry name" value="Acyl-CoA N-acyltransferases (Nat)"/>
    <property type="match status" value="1"/>
</dbReference>
<evidence type="ECO:0000256" key="2">
    <source>
        <dbReference type="ARBA" id="ARBA00023315"/>
    </source>
</evidence>
<dbReference type="Gene3D" id="3.40.630.30">
    <property type="match status" value="1"/>
</dbReference>
<keyword evidence="2" id="KW-0012">Acyltransferase</keyword>
<protein>
    <submittedName>
        <fullName evidence="4">GCN5 family acetyltransferase</fullName>
    </submittedName>
</protein>
<dbReference type="CDD" id="cd04301">
    <property type="entry name" value="NAT_SF"/>
    <property type="match status" value="1"/>
</dbReference>
<dbReference type="InterPro" id="IPR000182">
    <property type="entry name" value="GNAT_dom"/>
</dbReference>
<organism evidence="4 5">
    <name type="scientific">Bacillus paramycoides</name>
    <dbReference type="NCBI Taxonomy" id="2026194"/>
    <lineage>
        <taxon>Bacteria</taxon>
        <taxon>Bacillati</taxon>
        <taxon>Bacillota</taxon>
        <taxon>Bacilli</taxon>
        <taxon>Bacillales</taxon>
        <taxon>Bacillaceae</taxon>
        <taxon>Bacillus</taxon>
        <taxon>Bacillus cereus group</taxon>
    </lineage>
</organism>
<dbReference type="GeneID" id="87593786"/>